<keyword evidence="2" id="KW-1185">Reference proteome</keyword>
<accession>A0A926DX73</accession>
<comment type="caution">
    <text evidence="1">The sequence shown here is derived from an EMBL/GenBank/DDBJ whole genome shotgun (WGS) entry which is preliminary data.</text>
</comment>
<dbReference type="RefSeq" id="WP_249290298.1">
    <property type="nucleotide sequence ID" value="NZ_JACRSQ010000086.1"/>
</dbReference>
<evidence type="ECO:0000313" key="1">
    <source>
        <dbReference type="EMBL" id="MBC8545289.1"/>
    </source>
</evidence>
<sequence length="466" mass="49060">MSADEAGGVPIYARVRLDEYLEIGWGAGIKDGMEGENQATPLVAGTDINDVTTWTTHLPEENDPAGSNSVFREYYTWEMGGQTTYMPTFLKNRDSLKADINGTLAGPDGDPATDEDRYGDYVTYTAGQSKTADAEYDADDNDIDEGDAGVLDVNYSLNNETHTAVETLDAQVLTMAQWKAMGSPVGPFWVYDVDGWAYWAQAIQPGEATGLLLNSISLDTKLENDCYYGIHVVAQFTDGRGGDWGKDAGNGFYTPDAGPEPSTDALQLLHQAAGELLKVTVSSENDAITVKTASPLQFNAAVTIADTVITNQEVTWALEGNMSAGTTISESGLLTVAANEPVGTVLTVKATSKENNTAIGERQVTVVAAADGVTISTAEGATSVKRGRTLQFSAQVSKDGSADGVSQEVTWTLTGNTAADTAISDKGLLTVGLEETVGNVLTVKATSMVNNAAEGDATVTILVLGD</sequence>
<gene>
    <name evidence="1" type="ORF">H8730_17305</name>
</gene>
<dbReference type="EMBL" id="JACRSQ010000086">
    <property type="protein sequence ID" value="MBC8545289.1"/>
    <property type="molecule type" value="Genomic_DNA"/>
</dbReference>
<protein>
    <submittedName>
        <fullName evidence="1">Uncharacterized protein</fullName>
    </submittedName>
</protein>
<feature type="non-terminal residue" evidence="1">
    <location>
        <position position="466"/>
    </location>
</feature>
<organism evidence="1 2">
    <name type="scientific">Bianquea renquensis</name>
    <dbReference type="NCBI Taxonomy" id="2763661"/>
    <lineage>
        <taxon>Bacteria</taxon>
        <taxon>Bacillati</taxon>
        <taxon>Bacillota</taxon>
        <taxon>Clostridia</taxon>
        <taxon>Eubacteriales</taxon>
        <taxon>Bianqueaceae</taxon>
        <taxon>Bianquea</taxon>
    </lineage>
</organism>
<dbReference type="Proteomes" id="UP000657006">
    <property type="component" value="Unassembled WGS sequence"/>
</dbReference>
<reference evidence="1" key="1">
    <citation type="submission" date="2020-08" db="EMBL/GenBank/DDBJ databases">
        <title>Genome public.</title>
        <authorList>
            <person name="Liu C."/>
            <person name="Sun Q."/>
        </authorList>
    </citation>
    <scope>NUCLEOTIDE SEQUENCE</scope>
    <source>
        <strain evidence="1">NSJ-32</strain>
    </source>
</reference>
<dbReference type="AlphaFoldDB" id="A0A926DX73"/>
<proteinExistence type="predicted"/>
<name>A0A926DX73_9FIRM</name>
<evidence type="ECO:0000313" key="2">
    <source>
        <dbReference type="Proteomes" id="UP000657006"/>
    </source>
</evidence>